<evidence type="ECO:0000313" key="5">
    <source>
        <dbReference type="EMBL" id="KAG2998428.1"/>
    </source>
</evidence>
<evidence type="ECO:0000313" key="4">
    <source>
        <dbReference type="EMBL" id="KAG2936812.1"/>
    </source>
</evidence>
<evidence type="ECO:0000313" key="3">
    <source>
        <dbReference type="EMBL" id="KAG2863718.1"/>
    </source>
</evidence>
<evidence type="ECO:0000259" key="2">
    <source>
        <dbReference type="Pfam" id="PF25460"/>
    </source>
</evidence>
<dbReference type="Proteomes" id="UP000697107">
    <property type="component" value="Unassembled WGS sequence"/>
</dbReference>
<feature type="domain" description="Aladin seven-bladed propeller" evidence="2">
    <location>
        <begin position="135"/>
        <end position="448"/>
    </location>
</feature>
<proteinExistence type="predicted"/>
<dbReference type="Pfam" id="PF25460">
    <property type="entry name" value="Beta-prop_Aladin"/>
    <property type="match status" value="1"/>
</dbReference>
<name>A0A8T1GV63_9STRA</name>
<evidence type="ECO:0000313" key="6">
    <source>
        <dbReference type="Proteomes" id="UP000697107"/>
    </source>
</evidence>
<feature type="region of interest" description="Disordered" evidence="1">
    <location>
        <begin position="49"/>
        <end position="68"/>
    </location>
</feature>
<comment type="caution">
    <text evidence="5">The sequence shown here is derived from an EMBL/GenBank/DDBJ whole genome shotgun (WGS) entry which is preliminary data.</text>
</comment>
<dbReference type="EMBL" id="RCMG01000098">
    <property type="protein sequence ID" value="KAG2863718.1"/>
    <property type="molecule type" value="Genomic_DNA"/>
</dbReference>
<dbReference type="Gene3D" id="2.130.10.10">
    <property type="entry name" value="YVTN repeat-like/Quinoprotein amine dehydrogenase"/>
    <property type="match status" value="1"/>
</dbReference>
<dbReference type="Proteomes" id="UP000774804">
    <property type="component" value="Unassembled WGS sequence"/>
</dbReference>
<protein>
    <recommendedName>
        <fullName evidence="2">Aladin seven-bladed propeller domain-containing protein</fullName>
    </recommendedName>
</protein>
<dbReference type="VEuPathDB" id="FungiDB:PC110_g6022"/>
<dbReference type="InterPro" id="IPR045139">
    <property type="entry name" value="Aladin"/>
</dbReference>
<dbReference type="VEuPathDB" id="FungiDB:PC110_g6023"/>
<sequence>MTWVVPNVDAVTLGELNGELYSISKQNDAHVGDDFIRRGGSVFPPARVVSSKPRPFGQGDSLTEEQDEELDSGALKLLKRALKAGKSFLMDDELAVLNRALDAVGGATQRILKAATDEDELELEAQETSASGENIVDLSWHPTWNMLAVAQLDGVVTLYHVESASWDARVLEHSKQVDIGSIEWGKFTGDTLAVACRTGIFLWKVPQKNKEPVLQEILKHPSNAGFTQVCWNADGSLLAAFAKGSKSVIVFDAIFSRSTELQSSYKLSSLHWSPTGEYLFVITESGVSLMWETLTWKRETWEVAAGGCGWSSDGRCLLVGLRNSALLYPYIFQDCPPSIDAQISSPALDFAEKELFSLDRSTSAIVGGKIQDVAWDPSGSRVAVTYRTSAIDSHQAGTAKLVAIFSVAWQPFLIFTRSGLLRGPPNAGVPRKLAFASNFKHGALLSIPHTRQIATEGPSTNNTGFQIQNITRRSALVSMSVHVKAVCRAGCGDLGDPELDYLCVDCHGDQIELRQQEEFNKYMAKEAHTTLHGEEDMPTSLVRKHRGPRPVDHAKALNDFLHQHREQNPNAAACELTFLKREIAVRETSKKQLRKYMIATDEEEQADPKEWVRYELGAPKRVPTHDVEEAVELAAQLKLYCRWRKRVVQKRIEARCQQQEAERLALKKQKKKGIHVPSLSLGTLRGSTKTAVGHASPERIKQDSSTTNKRGPILSAWKKKTGK</sequence>
<dbReference type="InterPro" id="IPR015943">
    <property type="entry name" value="WD40/YVTN_repeat-like_dom_sf"/>
</dbReference>
<dbReference type="EMBL" id="RCMI01000088">
    <property type="protein sequence ID" value="KAG2936812.1"/>
    <property type="molecule type" value="Genomic_DNA"/>
</dbReference>
<gene>
    <name evidence="3" type="ORF">PC113_g5208</name>
    <name evidence="4" type="ORF">PC115_g4556</name>
    <name evidence="5" type="ORF">PC118_g1329</name>
</gene>
<organism evidence="5 6">
    <name type="scientific">Phytophthora cactorum</name>
    <dbReference type="NCBI Taxonomy" id="29920"/>
    <lineage>
        <taxon>Eukaryota</taxon>
        <taxon>Sar</taxon>
        <taxon>Stramenopiles</taxon>
        <taxon>Oomycota</taxon>
        <taxon>Peronosporomycetes</taxon>
        <taxon>Peronosporales</taxon>
        <taxon>Peronosporaceae</taxon>
        <taxon>Phytophthora</taxon>
    </lineage>
</organism>
<reference evidence="5" key="1">
    <citation type="submission" date="2018-10" db="EMBL/GenBank/DDBJ databases">
        <title>Effector identification in a new, highly contiguous assembly of the strawberry crown rot pathogen Phytophthora cactorum.</title>
        <authorList>
            <person name="Armitage A.D."/>
            <person name="Nellist C.F."/>
            <person name="Bates H."/>
            <person name="Vickerstaff R.J."/>
            <person name="Harrison R.J."/>
        </authorList>
    </citation>
    <scope>NUCLEOTIDE SEQUENCE</scope>
    <source>
        <strain evidence="3">15-7</strain>
        <strain evidence="4">4032</strain>
        <strain evidence="5">P415</strain>
    </source>
</reference>
<evidence type="ECO:0000256" key="1">
    <source>
        <dbReference type="SAM" id="MobiDB-lite"/>
    </source>
</evidence>
<dbReference type="EMBL" id="RCML01000016">
    <property type="protein sequence ID" value="KAG2998428.1"/>
    <property type="molecule type" value="Genomic_DNA"/>
</dbReference>
<dbReference type="InterPro" id="IPR001680">
    <property type="entry name" value="WD40_rpt"/>
</dbReference>
<dbReference type="SUPFAM" id="SSF50978">
    <property type="entry name" value="WD40 repeat-like"/>
    <property type="match status" value="1"/>
</dbReference>
<dbReference type="InterPro" id="IPR057403">
    <property type="entry name" value="Beta-prop_Aladin"/>
</dbReference>
<dbReference type="Proteomes" id="UP000735874">
    <property type="component" value="Unassembled WGS sequence"/>
</dbReference>
<accession>A0A8T1GV63</accession>
<dbReference type="PANTHER" id="PTHR14494">
    <property type="entry name" value="ALADIN/ADRACALIN/AAAS"/>
    <property type="match status" value="1"/>
</dbReference>
<dbReference type="AlphaFoldDB" id="A0A8T1GV63"/>
<dbReference type="PANTHER" id="PTHR14494:SF0">
    <property type="entry name" value="ALADIN"/>
    <property type="match status" value="1"/>
</dbReference>
<dbReference type="SMART" id="SM00320">
    <property type="entry name" value="WD40"/>
    <property type="match status" value="4"/>
</dbReference>
<dbReference type="GO" id="GO:0006913">
    <property type="term" value="P:nucleocytoplasmic transport"/>
    <property type="evidence" value="ECO:0007669"/>
    <property type="project" value="TreeGrafter"/>
</dbReference>
<dbReference type="InterPro" id="IPR036322">
    <property type="entry name" value="WD40_repeat_dom_sf"/>
</dbReference>
<dbReference type="FunFam" id="2.130.10.10:FF:002663">
    <property type="entry name" value="Uncharacterized protein"/>
    <property type="match status" value="1"/>
</dbReference>
<feature type="region of interest" description="Disordered" evidence="1">
    <location>
        <begin position="677"/>
        <end position="723"/>
    </location>
</feature>
<dbReference type="GO" id="GO:0005643">
    <property type="term" value="C:nuclear pore"/>
    <property type="evidence" value="ECO:0007669"/>
    <property type="project" value="TreeGrafter"/>
</dbReference>